<keyword evidence="2" id="KW-1185">Reference proteome</keyword>
<gene>
    <name evidence="1" type="ORF">PROFUN_13961</name>
</gene>
<dbReference type="Proteomes" id="UP000241769">
    <property type="component" value="Unassembled WGS sequence"/>
</dbReference>
<protein>
    <submittedName>
        <fullName evidence="1">Uncharacterized protein</fullName>
    </submittedName>
</protein>
<dbReference type="AlphaFoldDB" id="A0A2P6N2M1"/>
<name>A0A2P6N2M1_9EUKA</name>
<accession>A0A2P6N2M1</accession>
<proteinExistence type="predicted"/>
<sequence>MGALSLLRIQKSQRNLTKKLSDSNESRVVSYEHPLPFRAKRMKSADPQITDAL</sequence>
<dbReference type="EMBL" id="MDYQ01000235">
    <property type="protein sequence ID" value="PRP78208.1"/>
    <property type="molecule type" value="Genomic_DNA"/>
</dbReference>
<reference evidence="1 2" key="1">
    <citation type="journal article" date="2018" name="Genome Biol. Evol.">
        <title>Multiple Roots of Fruiting Body Formation in Amoebozoa.</title>
        <authorList>
            <person name="Hillmann F."/>
            <person name="Forbes G."/>
            <person name="Novohradska S."/>
            <person name="Ferling I."/>
            <person name="Riege K."/>
            <person name="Groth M."/>
            <person name="Westermann M."/>
            <person name="Marz M."/>
            <person name="Spaller T."/>
            <person name="Winckler T."/>
            <person name="Schaap P."/>
            <person name="Glockner G."/>
        </authorList>
    </citation>
    <scope>NUCLEOTIDE SEQUENCE [LARGE SCALE GENOMIC DNA]</scope>
    <source>
        <strain evidence="1 2">Jena</strain>
    </source>
</reference>
<organism evidence="1 2">
    <name type="scientific">Planoprotostelium fungivorum</name>
    <dbReference type="NCBI Taxonomy" id="1890364"/>
    <lineage>
        <taxon>Eukaryota</taxon>
        <taxon>Amoebozoa</taxon>
        <taxon>Evosea</taxon>
        <taxon>Variosea</taxon>
        <taxon>Cavosteliida</taxon>
        <taxon>Cavosteliaceae</taxon>
        <taxon>Planoprotostelium</taxon>
    </lineage>
</organism>
<evidence type="ECO:0000313" key="2">
    <source>
        <dbReference type="Proteomes" id="UP000241769"/>
    </source>
</evidence>
<dbReference type="InParanoid" id="A0A2P6N2M1"/>
<comment type="caution">
    <text evidence="1">The sequence shown here is derived from an EMBL/GenBank/DDBJ whole genome shotgun (WGS) entry which is preliminary data.</text>
</comment>
<evidence type="ECO:0000313" key="1">
    <source>
        <dbReference type="EMBL" id="PRP78208.1"/>
    </source>
</evidence>